<dbReference type="AlphaFoldDB" id="A0A830GSB8"/>
<evidence type="ECO:0000256" key="7">
    <source>
        <dbReference type="ARBA" id="ARBA00023150"/>
    </source>
</evidence>
<evidence type="ECO:0000256" key="3">
    <source>
        <dbReference type="ARBA" id="ARBA00022723"/>
    </source>
</evidence>
<dbReference type="InterPro" id="IPR029044">
    <property type="entry name" value="Nucleotide-diphossugar_trans"/>
</dbReference>
<dbReference type="InterPro" id="IPR013482">
    <property type="entry name" value="Molybde_CF_guanTrfase"/>
</dbReference>
<keyword evidence="5" id="KW-0460">Magnesium</keyword>
<evidence type="ECO:0000259" key="8">
    <source>
        <dbReference type="Pfam" id="PF12804"/>
    </source>
</evidence>
<dbReference type="EMBL" id="BMOU01000007">
    <property type="protein sequence ID" value="GGO02562.1"/>
    <property type="molecule type" value="Genomic_DNA"/>
</dbReference>
<keyword evidence="10" id="KW-1185">Reference proteome</keyword>
<keyword evidence="7" id="KW-0501">Molybdenum cofactor biosynthesis</keyword>
<keyword evidence="3" id="KW-0479">Metal-binding</keyword>
<name>A0A830GSB8_9EURY</name>
<keyword evidence="6" id="KW-0342">GTP-binding</keyword>
<evidence type="ECO:0000313" key="10">
    <source>
        <dbReference type="Proteomes" id="UP000605784"/>
    </source>
</evidence>
<protein>
    <submittedName>
        <fullName evidence="9">Molybdenum cofactor guanylyltransferase</fullName>
    </submittedName>
</protein>
<dbReference type="GO" id="GO:0006777">
    <property type="term" value="P:Mo-molybdopterin cofactor biosynthetic process"/>
    <property type="evidence" value="ECO:0007669"/>
    <property type="project" value="UniProtKB-KW"/>
</dbReference>
<comment type="caution">
    <text evidence="9">The sequence shown here is derived from an EMBL/GenBank/DDBJ whole genome shotgun (WGS) entry which is preliminary data.</text>
</comment>
<dbReference type="GO" id="GO:0016779">
    <property type="term" value="F:nucleotidyltransferase activity"/>
    <property type="evidence" value="ECO:0007669"/>
    <property type="project" value="UniProtKB-KW"/>
</dbReference>
<sequence length="194" mass="20476">MRSGVVLAGGYSTRFGARDKATAELDGTPLVRRVVDRIEPAVDEVVVNCRRGQRTAIDDALTGHDYRLAVDPVPDGGPVAGVRAGCRVARGRETFVTACDMPFVRPLLAERLFEASEGDGAVPRIGGRLRPLAAVYHTRAVIEAADTTLGLGSGALRDMLDRLSMTVVPGPAPARAVSDVDTRAGLRAAESRST</sequence>
<proteinExistence type="predicted"/>
<dbReference type="SUPFAM" id="SSF53448">
    <property type="entry name" value="Nucleotide-diphospho-sugar transferases"/>
    <property type="match status" value="1"/>
</dbReference>
<dbReference type="GO" id="GO:0005525">
    <property type="term" value="F:GTP binding"/>
    <property type="evidence" value="ECO:0007669"/>
    <property type="project" value="UniProtKB-KW"/>
</dbReference>
<dbReference type="PANTHER" id="PTHR19136">
    <property type="entry name" value="MOLYBDENUM COFACTOR GUANYLYLTRANSFERASE"/>
    <property type="match status" value="1"/>
</dbReference>
<dbReference type="InterPro" id="IPR025877">
    <property type="entry name" value="MobA-like_NTP_Trfase"/>
</dbReference>
<dbReference type="Proteomes" id="UP000605784">
    <property type="component" value="Unassembled WGS sequence"/>
</dbReference>
<dbReference type="RefSeq" id="WP_189001627.1">
    <property type="nucleotide sequence ID" value="NZ_BMOU01000007.1"/>
</dbReference>
<reference evidence="9" key="2">
    <citation type="submission" date="2020-09" db="EMBL/GenBank/DDBJ databases">
        <authorList>
            <person name="Sun Q."/>
            <person name="Ohkuma M."/>
        </authorList>
    </citation>
    <scope>NUCLEOTIDE SEQUENCE</scope>
    <source>
        <strain evidence="9">JCM 17820</strain>
    </source>
</reference>
<keyword evidence="1" id="KW-0963">Cytoplasm</keyword>
<dbReference type="Gene3D" id="3.90.550.10">
    <property type="entry name" value="Spore Coat Polysaccharide Biosynthesis Protein SpsA, Chain A"/>
    <property type="match status" value="1"/>
</dbReference>
<feature type="domain" description="MobA-like NTP transferase" evidence="8">
    <location>
        <begin position="4"/>
        <end position="162"/>
    </location>
</feature>
<evidence type="ECO:0000256" key="2">
    <source>
        <dbReference type="ARBA" id="ARBA00022679"/>
    </source>
</evidence>
<keyword evidence="4" id="KW-0547">Nucleotide-binding</keyword>
<organism evidence="9 10">
    <name type="scientific">Haloarcula pellucida</name>
    <dbReference type="NCBI Taxonomy" id="1427151"/>
    <lineage>
        <taxon>Archaea</taxon>
        <taxon>Methanobacteriati</taxon>
        <taxon>Methanobacteriota</taxon>
        <taxon>Stenosarchaea group</taxon>
        <taxon>Halobacteria</taxon>
        <taxon>Halobacteriales</taxon>
        <taxon>Haloarculaceae</taxon>
        <taxon>Haloarcula</taxon>
    </lineage>
</organism>
<keyword evidence="9" id="KW-0548">Nucleotidyltransferase</keyword>
<dbReference type="Pfam" id="PF12804">
    <property type="entry name" value="NTP_transf_3"/>
    <property type="match status" value="1"/>
</dbReference>
<evidence type="ECO:0000256" key="6">
    <source>
        <dbReference type="ARBA" id="ARBA00023134"/>
    </source>
</evidence>
<evidence type="ECO:0000256" key="5">
    <source>
        <dbReference type="ARBA" id="ARBA00022842"/>
    </source>
</evidence>
<evidence type="ECO:0000256" key="4">
    <source>
        <dbReference type="ARBA" id="ARBA00022741"/>
    </source>
</evidence>
<keyword evidence="2 9" id="KW-0808">Transferase</keyword>
<evidence type="ECO:0000313" key="9">
    <source>
        <dbReference type="EMBL" id="GGO02562.1"/>
    </source>
</evidence>
<dbReference type="PANTHER" id="PTHR19136:SF81">
    <property type="entry name" value="MOLYBDENUM COFACTOR GUANYLYLTRANSFERASE"/>
    <property type="match status" value="1"/>
</dbReference>
<gene>
    <name evidence="9" type="ORF">GCM10009030_37240</name>
</gene>
<dbReference type="CDD" id="cd02503">
    <property type="entry name" value="MobA"/>
    <property type="match status" value="1"/>
</dbReference>
<reference evidence="9" key="1">
    <citation type="journal article" date="2014" name="Int. J. Syst. Evol. Microbiol.">
        <title>Complete genome sequence of Corynebacterium casei LMG S-19264T (=DSM 44701T), isolated from a smear-ripened cheese.</title>
        <authorList>
            <consortium name="US DOE Joint Genome Institute (JGI-PGF)"/>
            <person name="Walter F."/>
            <person name="Albersmeier A."/>
            <person name="Kalinowski J."/>
            <person name="Ruckert C."/>
        </authorList>
    </citation>
    <scope>NUCLEOTIDE SEQUENCE</scope>
    <source>
        <strain evidence="9">JCM 17820</strain>
    </source>
</reference>
<accession>A0A830GSB8</accession>
<evidence type="ECO:0000256" key="1">
    <source>
        <dbReference type="ARBA" id="ARBA00022490"/>
    </source>
</evidence>
<dbReference type="GO" id="GO:0046872">
    <property type="term" value="F:metal ion binding"/>
    <property type="evidence" value="ECO:0007669"/>
    <property type="project" value="UniProtKB-KW"/>
</dbReference>